<keyword evidence="5" id="KW-1185">Reference proteome</keyword>
<dbReference type="InterPro" id="IPR000182">
    <property type="entry name" value="GNAT_dom"/>
</dbReference>
<dbReference type="Gene3D" id="3.40.630.30">
    <property type="match status" value="1"/>
</dbReference>
<dbReference type="AlphaFoldDB" id="A0A495XQM4"/>
<evidence type="ECO:0000313" key="5">
    <source>
        <dbReference type="Proteomes" id="UP000278440"/>
    </source>
</evidence>
<sequence length="154" mass="16779">MTEASIRRAGTADAFVVAALHLQLARDLGATPEPGYLDRFADAWLRDRPDRPTWIAESDGQHAGILLARRLRSLPWPHRTDTSRLHVEAFFVATAHRRRGTGRALLEGAVEWARTTEVTGIHLAAPDPAAAAVARSAGFVTDDGHVRFDLAGAR</sequence>
<evidence type="ECO:0000256" key="1">
    <source>
        <dbReference type="ARBA" id="ARBA00022679"/>
    </source>
</evidence>
<feature type="domain" description="N-acetyltransferase" evidence="3">
    <location>
        <begin position="4"/>
        <end position="154"/>
    </location>
</feature>
<protein>
    <submittedName>
        <fullName evidence="4">Acetyltransferase (GNAT) family protein</fullName>
    </submittedName>
</protein>
<dbReference type="GO" id="GO:0016747">
    <property type="term" value="F:acyltransferase activity, transferring groups other than amino-acyl groups"/>
    <property type="evidence" value="ECO:0007669"/>
    <property type="project" value="InterPro"/>
</dbReference>
<organism evidence="4 5">
    <name type="scientific">Terracoccus luteus</name>
    <dbReference type="NCBI Taxonomy" id="53356"/>
    <lineage>
        <taxon>Bacteria</taxon>
        <taxon>Bacillati</taxon>
        <taxon>Actinomycetota</taxon>
        <taxon>Actinomycetes</taxon>
        <taxon>Micrococcales</taxon>
        <taxon>Intrasporangiaceae</taxon>
        <taxon>Terracoccus</taxon>
    </lineage>
</organism>
<comment type="caution">
    <text evidence="4">The sequence shown here is derived from an EMBL/GenBank/DDBJ whole genome shotgun (WGS) entry which is preliminary data.</text>
</comment>
<dbReference type="RefSeq" id="WP_121030418.1">
    <property type="nucleotide sequence ID" value="NZ_RBXT01000001.1"/>
</dbReference>
<keyword evidence="1 4" id="KW-0808">Transferase</keyword>
<dbReference type="Proteomes" id="UP000278440">
    <property type="component" value="Unassembled WGS sequence"/>
</dbReference>
<gene>
    <name evidence="4" type="ORF">DFJ68_0283</name>
</gene>
<dbReference type="PANTHER" id="PTHR43877">
    <property type="entry name" value="AMINOALKYLPHOSPHONATE N-ACETYLTRANSFERASE-RELATED-RELATED"/>
    <property type="match status" value="1"/>
</dbReference>
<dbReference type="EMBL" id="RBXT01000001">
    <property type="protein sequence ID" value="RKT76881.1"/>
    <property type="molecule type" value="Genomic_DNA"/>
</dbReference>
<reference evidence="4 5" key="1">
    <citation type="submission" date="2018-10" db="EMBL/GenBank/DDBJ databases">
        <title>Sequencing the genomes of 1000 actinobacteria strains.</title>
        <authorList>
            <person name="Klenk H.-P."/>
        </authorList>
    </citation>
    <scope>NUCLEOTIDE SEQUENCE [LARGE SCALE GENOMIC DNA]</scope>
    <source>
        <strain evidence="4 5">DSM 44267</strain>
    </source>
</reference>
<evidence type="ECO:0000256" key="2">
    <source>
        <dbReference type="ARBA" id="ARBA00023315"/>
    </source>
</evidence>
<evidence type="ECO:0000313" key="4">
    <source>
        <dbReference type="EMBL" id="RKT76881.1"/>
    </source>
</evidence>
<dbReference type="Pfam" id="PF00583">
    <property type="entry name" value="Acetyltransf_1"/>
    <property type="match status" value="1"/>
</dbReference>
<dbReference type="CDD" id="cd04301">
    <property type="entry name" value="NAT_SF"/>
    <property type="match status" value="1"/>
</dbReference>
<dbReference type="InterPro" id="IPR050832">
    <property type="entry name" value="Bact_Acetyltransf"/>
</dbReference>
<evidence type="ECO:0000259" key="3">
    <source>
        <dbReference type="PROSITE" id="PS51186"/>
    </source>
</evidence>
<proteinExistence type="predicted"/>
<keyword evidence="2" id="KW-0012">Acyltransferase</keyword>
<dbReference type="PROSITE" id="PS51186">
    <property type="entry name" value="GNAT"/>
    <property type="match status" value="1"/>
</dbReference>
<dbReference type="InterPro" id="IPR016181">
    <property type="entry name" value="Acyl_CoA_acyltransferase"/>
</dbReference>
<dbReference type="SUPFAM" id="SSF55729">
    <property type="entry name" value="Acyl-CoA N-acyltransferases (Nat)"/>
    <property type="match status" value="1"/>
</dbReference>
<name>A0A495XQM4_9MICO</name>
<accession>A0A495XQM4</accession>
<dbReference type="OrthoDB" id="5145866at2"/>